<comment type="caution">
    <text evidence="2">The sequence shown here is derived from an EMBL/GenBank/DDBJ whole genome shotgun (WGS) entry which is preliminary data.</text>
</comment>
<keyword evidence="1" id="KW-0175">Coiled coil</keyword>
<evidence type="ECO:0000313" key="3">
    <source>
        <dbReference type="Proteomes" id="UP000694050"/>
    </source>
</evidence>
<gene>
    <name evidence="2" type="ORF">Forpe1208_v014799</name>
</gene>
<reference evidence="2" key="1">
    <citation type="submission" date="2021-04" db="EMBL/GenBank/DDBJ databases">
        <title>First draft genome resource for Brassicaceae pathogens Fusarium oxysporum f. sp. raphani and Fusarium oxysporum f. sp. rapae.</title>
        <authorList>
            <person name="Asai S."/>
        </authorList>
    </citation>
    <scope>NUCLEOTIDE SEQUENCE</scope>
    <source>
        <strain evidence="2">Tf1208</strain>
    </source>
</reference>
<proteinExistence type="predicted"/>
<accession>A0A8J5TNM1</accession>
<name>A0A8J5TNM1_FUSOX</name>
<evidence type="ECO:0000313" key="2">
    <source>
        <dbReference type="EMBL" id="KAG7405590.1"/>
    </source>
</evidence>
<protein>
    <submittedName>
        <fullName evidence="2">Uncharacterized protein</fullName>
    </submittedName>
</protein>
<dbReference type="AlphaFoldDB" id="A0A8J5TNM1"/>
<dbReference type="Proteomes" id="UP000694050">
    <property type="component" value="Unassembled WGS sequence"/>
</dbReference>
<organism evidence="2 3">
    <name type="scientific">Fusarium oxysporum f. sp. rapae</name>
    <dbReference type="NCBI Taxonomy" id="485398"/>
    <lineage>
        <taxon>Eukaryota</taxon>
        <taxon>Fungi</taxon>
        <taxon>Dikarya</taxon>
        <taxon>Ascomycota</taxon>
        <taxon>Pezizomycotina</taxon>
        <taxon>Sordariomycetes</taxon>
        <taxon>Hypocreomycetidae</taxon>
        <taxon>Hypocreales</taxon>
        <taxon>Nectriaceae</taxon>
        <taxon>Fusarium</taxon>
        <taxon>Fusarium oxysporum species complex</taxon>
    </lineage>
</organism>
<evidence type="ECO:0000256" key="1">
    <source>
        <dbReference type="SAM" id="Coils"/>
    </source>
</evidence>
<feature type="coiled-coil region" evidence="1">
    <location>
        <begin position="15"/>
        <end position="77"/>
    </location>
</feature>
<sequence>MSDRAVIIVEEAPSCDEYEQRSGNLERNLDLARKNIDVLQQRIIKVEKKIDKVREKKEILDKDNRKFKRAIERSEREGASWDGWRVGIAP</sequence>
<dbReference type="EMBL" id="JAELUQ010000012">
    <property type="protein sequence ID" value="KAG7405590.1"/>
    <property type="molecule type" value="Genomic_DNA"/>
</dbReference>